<dbReference type="RefSeq" id="WP_048929963.1">
    <property type="nucleotide sequence ID" value="NZ_KQ235878.1"/>
</dbReference>
<reference evidence="7 8" key="1">
    <citation type="submission" date="2011-04" db="EMBL/GenBank/DDBJ databases">
        <title>The Genome Sequence of Clostridium citroniae WAL-19142.</title>
        <authorList>
            <consortium name="The Broad Institute Genome Sequencing Platform"/>
            <person name="Earl A."/>
            <person name="Ward D."/>
            <person name="Feldgarden M."/>
            <person name="Gevers D."/>
            <person name="Warren Y.A."/>
            <person name="Tyrrell K.L."/>
            <person name="Citron D.M."/>
            <person name="Goldstein E.J."/>
            <person name="Daigneault M."/>
            <person name="Allen-Vercoe E."/>
            <person name="Young S.K."/>
            <person name="Zeng Q."/>
            <person name="Gargeya S."/>
            <person name="Fitzgerald M."/>
            <person name="Haas B."/>
            <person name="Abouelleil A."/>
            <person name="Alvarado L."/>
            <person name="Arachchi H.M."/>
            <person name="Berlin A."/>
            <person name="Brown A."/>
            <person name="Chapman S.B."/>
            <person name="Chen Z."/>
            <person name="Dunbar C."/>
            <person name="Freedman E."/>
            <person name="Gearin G."/>
            <person name="Gellesch M."/>
            <person name="Goldberg J."/>
            <person name="Griggs A."/>
            <person name="Gujja S."/>
            <person name="Heilman E.R."/>
            <person name="Heiman D."/>
            <person name="Howarth C."/>
            <person name="Larson L."/>
            <person name="Lui A."/>
            <person name="MacDonald P.J."/>
            <person name="Mehta T."/>
            <person name="Montmayeur A."/>
            <person name="Murphy C."/>
            <person name="Neiman D."/>
            <person name="Pearson M."/>
            <person name="Priest M."/>
            <person name="Roberts A."/>
            <person name="Saif S."/>
            <person name="Shea T."/>
            <person name="Shenoy N."/>
            <person name="Sisk P."/>
            <person name="Stolte C."/>
            <person name="Sykes S."/>
            <person name="White J."/>
            <person name="Yandava C."/>
            <person name="Wortman J."/>
            <person name="Nusbaum C."/>
            <person name="Birren B."/>
        </authorList>
    </citation>
    <scope>NUCLEOTIDE SEQUENCE [LARGE SCALE GENOMIC DNA]</scope>
    <source>
        <strain evidence="7 8">WAL-19142</strain>
    </source>
</reference>
<gene>
    <name evidence="7" type="ORF">HMPREF9470_02517</name>
</gene>
<dbReference type="OrthoDB" id="9813569at2"/>
<keyword evidence="2" id="KW-0808">Transferase</keyword>
<evidence type="ECO:0000256" key="5">
    <source>
        <dbReference type="ARBA" id="ARBA00022840"/>
    </source>
</evidence>
<keyword evidence="4" id="KW-0418">Kinase</keyword>
<sequence>MTNYDVTALGELLIDFTPSGLSAQGNPVLEQNPGGAPCNVLAMLAKCGRQVGFIGKIGNDIHGRFLKDAIMEAGIGLDGLVMSDEVHTTLAFVSIDGSGDRSFSFYRNPGADMALRPDEVNLDMIRHSRIFHFGTLSMTHDGVRRATKKAVECAKASGCMISFDPNLRPPLWEDMEEARRQMIYGVSVCDILKIEDKELSFMTRTEDEGEGVRRLQDTYGIPLILVTAGAEGSRAYWAGNSLKAEAFLTDRTIDTTGAGDTFCGYCLNYLLDHPLGSLTMDKVGEMLTGASGAASIVTTRKGALRSMPELAEVEAAVKQRTVTRG</sequence>
<accession>A0A0J9C3M7</accession>
<comment type="similarity">
    <text evidence="1">Belongs to the carbohydrate kinase PfkB family.</text>
</comment>
<keyword evidence="3" id="KW-0547">Nucleotide-binding</keyword>
<name>A0A0J9C3M7_9FIRM</name>
<keyword evidence="5" id="KW-0067">ATP-binding</keyword>
<organism evidence="7 8">
    <name type="scientific">[Clostridium] citroniae WAL-19142</name>
    <dbReference type="NCBI Taxonomy" id="742734"/>
    <lineage>
        <taxon>Bacteria</taxon>
        <taxon>Bacillati</taxon>
        <taxon>Bacillota</taxon>
        <taxon>Clostridia</taxon>
        <taxon>Lachnospirales</taxon>
        <taxon>Lachnospiraceae</taxon>
        <taxon>Enterocloster</taxon>
    </lineage>
</organism>
<dbReference type="GO" id="GO:0016301">
    <property type="term" value="F:kinase activity"/>
    <property type="evidence" value="ECO:0007669"/>
    <property type="project" value="UniProtKB-KW"/>
</dbReference>
<dbReference type="AlphaFoldDB" id="A0A0J9C3M7"/>
<dbReference type="Proteomes" id="UP000037392">
    <property type="component" value="Unassembled WGS sequence"/>
</dbReference>
<evidence type="ECO:0000313" key="7">
    <source>
        <dbReference type="EMBL" id="KMW19777.1"/>
    </source>
</evidence>
<dbReference type="InterPro" id="IPR029056">
    <property type="entry name" value="Ribokinase-like"/>
</dbReference>
<dbReference type="EMBL" id="ADLK01000020">
    <property type="protein sequence ID" value="KMW19777.1"/>
    <property type="molecule type" value="Genomic_DNA"/>
</dbReference>
<dbReference type="CDD" id="cd01167">
    <property type="entry name" value="bac_FRK"/>
    <property type="match status" value="1"/>
</dbReference>
<dbReference type="PATRIC" id="fig|742734.4.peg.2699"/>
<evidence type="ECO:0000256" key="1">
    <source>
        <dbReference type="ARBA" id="ARBA00010688"/>
    </source>
</evidence>
<dbReference type="SUPFAM" id="SSF53613">
    <property type="entry name" value="Ribokinase-like"/>
    <property type="match status" value="1"/>
</dbReference>
<dbReference type="InterPro" id="IPR011611">
    <property type="entry name" value="PfkB_dom"/>
</dbReference>
<dbReference type="GeneID" id="93164173"/>
<comment type="caution">
    <text evidence="7">The sequence shown here is derived from an EMBL/GenBank/DDBJ whole genome shotgun (WGS) entry which is preliminary data.</text>
</comment>
<dbReference type="Pfam" id="PF00294">
    <property type="entry name" value="PfkB"/>
    <property type="match status" value="1"/>
</dbReference>
<evidence type="ECO:0000256" key="2">
    <source>
        <dbReference type="ARBA" id="ARBA00022679"/>
    </source>
</evidence>
<dbReference type="PANTHER" id="PTHR43085">
    <property type="entry name" value="HEXOKINASE FAMILY MEMBER"/>
    <property type="match status" value="1"/>
</dbReference>
<proteinExistence type="inferred from homology"/>
<dbReference type="GO" id="GO:0005524">
    <property type="term" value="F:ATP binding"/>
    <property type="evidence" value="ECO:0007669"/>
    <property type="project" value="UniProtKB-KW"/>
</dbReference>
<feature type="domain" description="Carbohydrate kinase PfkB" evidence="6">
    <location>
        <begin position="6"/>
        <end position="309"/>
    </location>
</feature>
<evidence type="ECO:0000313" key="8">
    <source>
        <dbReference type="Proteomes" id="UP000037392"/>
    </source>
</evidence>
<protein>
    <recommendedName>
        <fullName evidence="6">Carbohydrate kinase PfkB domain-containing protein</fullName>
    </recommendedName>
</protein>
<evidence type="ECO:0000259" key="6">
    <source>
        <dbReference type="Pfam" id="PF00294"/>
    </source>
</evidence>
<dbReference type="InterPro" id="IPR050306">
    <property type="entry name" value="PfkB_Carbo_kinase"/>
</dbReference>
<evidence type="ECO:0000256" key="4">
    <source>
        <dbReference type="ARBA" id="ARBA00022777"/>
    </source>
</evidence>
<dbReference type="Gene3D" id="3.40.1190.20">
    <property type="match status" value="1"/>
</dbReference>
<dbReference type="PANTHER" id="PTHR43085:SF1">
    <property type="entry name" value="PSEUDOURIDINE KINASE-RELATED"/>
    <property type="match status" value="1"/>
</dbReference>
<evidence type="ECO:0000256" key="3">
    <source>
        <dbReference type="ARBA" id="ARBA00022741"/>
    </source>
</evidence>